<dbReference type="Proteomes" id="UP000799776">
    <property type="component" value="Unassembled WGS sequence"/>
</dbReference>
<dbReference type="CDD" id="cd06257">
    <property type="entry name" value="DnaJ"/>
    <property type="match status" value="1"/>
</dbReference>
<comment type="caution">
    <text evidence="2">The sequence shown here is derived from an EMBL/GenBank/DDBJ whole genome shotgun (WGS) entry which is preliminary data.</text>
</comment>
<dbReference type="SUPFAM" id="SSF46565">
    <property type="entry name" value="Chaperone J-domain"/>
    <property type="match status" value="1"/>
</dbReference>
<dbReference type="OrthoDB" id="10250354at2759"/>
<accession>A0A9P4M2A8</accession>
<sequence length="73" mass="8083">MASPLPPDPYAALGVPKDATSTTIKSAYRKLVLKCHPDKVTDPSLKAAKAAEFHQIQQAYEILGVDEKRERYN</sequence>
<dbReference type="Pfam" id="PF00226">
    <property type="entry name" value="DnaJ"/>
    <property type="match status" value="1"/>
</dbReference>
<dbReference type="InterPro" id="IPR050817">
    <property type="entry name" value="DjlA_DnaK_co-chaperone"/>
</dbReference>
<dbReference type="InterPro" id="IPR036869">
    <property type="entry name" value="J_dom_sf"/>
</dbReference>
<evidence type="ECO:0000313" key="3">
    <source>
        <dbReference type="Proteomes" id="UP000799776"/>
    </source>
</evidence>
<dbReference type="InterPro" id="IPR001623">
    <property type="entry name" value="DnaJ_domain"/>
</dbReference>
<feature type="domain" description="J" evidence="1">
    <location>
        <begin position="8"/>
        <end position="73"/>
    </location>
</feature>
<protein>
    <submittedName>
        <fullName evidence="2">Heat shock protein DnaJ</fullName>
    </submittedName>
</protein>
<organism evidence="2 3">
    <name type="scientific">Saccharata proteae CBS 121410</name>
    <dbReference type="NCBI Taxonomy" id="1314787"/>
    <lineage>
        <taxon>Eukaryota</taxon>
        <taxon>Fungi</taxon>
        <taxon>Dikarya</taxon>
        <taxon>Ascomycota</taxon>
        <taxon>Pezizomycotina</taxon>
        <taxon>Dothideomycetes</taxon>
        <taxon>Dothideomycetes incertae sedis</taxon>
        <taxon>Botryosphaeriales</taxon>
        <taxon>Saccharataceae</taxon>
        <taxon>Saccharata</taxon>
    </lineage>
</organism>
<dbReference type="EMBL" id="ML978711">
    <property type="protein sequence ID" value="KAF2092082.1"/>
    <property type="molecule type" value="Genomic_DNA"/>
</dbReference>
<dbReference type="Gene3D" id="1.10.287.110">
    <property type="entry name" value="DnaJ domain"/>
    <property type="match status" value="1"/>
</dbReference>
<reference evidence="2" key="1">
    <citation type="journal article" date="2020" name="Stud. Mycol.">
        <title>101 Dothideomycetes genomes: a test case for predicting lifestyles and emergence of pathogens.</title>
        <authorList>
            <person name="Haridas S."/>
            <person name="Albert R."/>
            <person name="Binder M."/>
            <person name="Bloem J."/>
            <person name="Labutti K."/>
            <person name="Salamov A."/>
            <person name="Andreopoulos B."/>
            <person name="Baker S."/>
            <person name="Barry K."/>
            <person name="Bills G."/>
            <person name="Bluhm B."/>
            <person name="Cannon C."/>
            <person name="Castanera R."/>
            <person name="Culley D."/>
            <person name="Daum C."/>
            <person name="Ezra D."/>
            <person name="Gonzalez J."/>
            <person name="Henrissat B."/>
            <person name="Kuo A."/>
            <person name="Liang C."/>
            <person name="Lipzen A."/>
            <person name="Lutzoni F."/>
            <person name="Magnuson J."/>
            <person name="Mondo S."/>
            <person name="Nolan M."/>
            <person name="Ohm R."/>
            <person name="Pangilinan J."/>
            <person name="Park H.-J."/>
            <person name="Ramirez L."/>
            <person name="Alfaro M."/>
            <person name="Sun H."/>
            <person name="Tritt A."/>
            <person name="Yoshinaga Y."/>
            <person name="Zwiers L.-H."/>
            <person name="Turgeon B."/>
            <person name="Goodwin S."/>
            <person name="Spatafora J."/>
            <person name="Crous P."/>
            <person name="Grigoriev I."/>
        </authorList>
    </citation>
    <scope>NUCLEOTIDE SEQUENCE</scope>
    <source>
        <strain evidence="2">CBS 121410</strain>
    </source>
</reference>
<evidence type="ECO:0000259" key="1">
    <source>
        <dbReference type="PROSITE" id="PS50076"/>
    </source>
</evidence>
<keyword evidence="2" id="KW-0346">Stress response</keyword>
<evidence type="ECO:0000313" key="2">
    <source>
        <dbReference type="EMBL" id="KAF2092082.1"/>
    </source>
</evidence>
<dbReference type="SMART" id="SM00271">
    <property type="entry name" value="DnaJ"/>
    <property type="match status" value="1"/>
</dbReference>
<dbReference type="AlphaFoldDB" id="A0A9P4M2A8"/>
<dbReference type="PRINTS" id="PR00625">
    <property type="entry name" value="JDOMAIN"/>
</dbReference>
<proteinExistence type="predicted"/>
<name>A0A9P4M2A8_9PEZI</name>
<feature type="non-terminal residue" evidence="2">
    <location>
        <position position="73"/>
    </location>
</feature>
<dbReference type="PROSITE" id="PS50076">
    <property type="entry name" value="DNAJ_2"/>
    <property type="match status" value="1"/>
</dbReference>
<keyword evidence="3" id="KW-1185">Reference proteome</keyword>
<gene>
    <name evidence="2" type="ORF">K490DRAFT_31389</name>
</gene>
<dbReference type="PANTHER" id="PTHR24074">
    <property type="entry name" value="CO-CHAPERONE PROTEIN DJLA"/>
    <property type="match status" value="1"/>
</dbReference>